<evidence type="ECO:0000259" key="5">
    <source>
        <dbReference type="Pfam" id="PF09273"/>
    </source>
</evidence>
<proteinExistence type="inferred from homology"/>
<dbReference type="PANTHER" id="PTHR13271:SF47">
    <property type="entry name" value="ACTIN-HISTIDINE N-METHYLTRANSFERASE"/>
    <property type="match status" value="1"/>
</dbReference>
<comment type="caution">
    <text evidence="6">The sequence shown here is derived from an EMBL/GenBank/DDBJ whole genome shotgun (WGS) entry which is preliminary data.</text>
</comment>
<evidence type="ECO:0000256" key="2">
    <source>
        <dbReference type="ARBA" id="ARBA00022679"/>
    </source>
</evidence>
<dbReference type="GO" id="GO:0032259">
    <property type="term" value="P:methylation"/>
    <property type="evidence" value="ECO:0007669"/>
    <property type="project" value="UniProtKB-KW"/>
</dbReference>
<keyword evidence="2 4" id="KW-0808">Transferase</keyword>
<dbReference type="InterPro" id="IPR015353">
    <property type="entry name" value="Rubisco_LSMT_subst-bd"/>
</dbReference>
<dbReference type="Pfam" id="PF09273">
    <property type="entry name" value="Rubis-subs-bind"/>
    <property type="match status" value="1"/>
</dbReference>
<feature type="domain" description="Rubisco LSMT substrate-binding" evidence="5">
    <location>
        <begin position="95"/>
        <end position="227"/>
    </location>
</feature>
<evidence type="ECO:0000313" key="6">
    <source>
        <dbReference type="EMBL" id="KAK3913779.1"/>
    </source>
</evidence>
<dbReference type="InterPro" id="IPR050600">
    <property type="entry name" value="SETD3_SETD6_MTase"/>
</dbReference>
<dbReference type="AlphaFoldDB" id="A0AAE1H3D2"/>
<dbReference type="GO" id="GO:0018064">
    <property type="term" value="F:protein-L-histidine N-tele-methyltransferase activity"/>
    <property type="evidence" value="ECO:0007669"/>
    <property type="project" value="UniProtKB-EC"/>
</dbReference>
<evidence type="ECO:0000313" key="7">
    <source>
        <dbReference type="Proteomes" id="UP001219518"/>
    </source>
</evidence>
<dbReference type="SUPFAM" id="SSF81822">
    <property type="entry name" value="RuBisCo LSMT C-terminal, substrate-binding domain"/>
    <property type="match status" value="1"/>
</dbReference>
<reference evidence="6" key="2">
    <citation type="journal article" date="2023" name="BMC Genomics">
        <title>Pest status, molecular evolution, and epigenetic factors derived from the genome assembly of Frankliniella fusca, a thysanopteran phytovirus vector.</title>
        <authorList>
            <person name="Catto M.A."/>
            <person name="Labadie P.E."/>
            <person name="Jacobson A.L."/>
            <person name="Kennedy G.G."/>
            <person name="Srinivasan R."/>
            <person name="Hunt B.G."/>
        </authorList>
    </citation>
    <scope>NUCLEOTIDE SEQUENCE</scope>
    <source>
        <strain evidence="6">PL_HMW_Pooled</strain>
    </source>
</reference>
<accession>A0AAE1H3D2</accession>
<comment type="similarity">
    <text evidence="4">Belongs to the class V-like SAM-binding methyltransferase superfamily. SETD3 actin-histidine methyltransferase family.</text>
</comment>
<dbReference type="InterPro" id="IPR025785">
    <property type="entry name" value="SETD3"/>
</dbReference>
<dbReference type="InterPro" id="IPR046341">
    <property type="entry name" value="SET_dom_sf"/>
</dbReference>
<evidence type="ECO:0000256" key="1">
    <source>
        <dbReference type="ARBA" id="ARBA00022603"/>
    </source>
</evidence>
<keyword evidence="1 4" id="KW-0489">Methyltransferase</keyword>
<reference evidence="6" key="1">
    <citation type="submission" date="2021-07" db="EMBL/GenBank/DDBJ databases">
        <authorList>
            <person name="Catto M.A."/>
            <person name="Jacobson A."/>
            <person name="Kennedy G."/>
            <person name="Labadie P."/>
            <person name="Hunt B.G."/>
            <person name="Srinivasan R."/>
        </authorList>
    </citation>
    <scope>NUCLEOTIDE SEQUENCE</scope>
    <source>
        <strain evidence="6">PL_HMW_Pooled</strain>
        <tissue evidence="6">Head</tissue>
    </source>
</reference>
<evidence type="ECO:0000256" key="4">
    <source>
        <dbReference type="PROSITE-ProRule" id="PRU00898"/>
    </source>
</evidence>
<dbReference type="InterPro" id="IPR036464">
    <property type="entry name" value="Rubisco_LSMT_subst-bd_sf"/>
</dbReference>
<gene>
    <name evidence="6" type="ORF">KUF71_023236</name>
</gene>
<dbReference type="Gene3D" id="3.90.1410.10">
    <property type="entry name" value="set domain protein methyltransferase, domain 1"/>
    <property type="match status" value="1"/>
</dbReference>
<dbReference type="SUPFAM" id="SSF82199">
    <property type="entry name" value="SET domain"/>
    <property type="match status" value="1"/>
</dbReference>
<protein>
    <recommendedName>
        <fullName evidence="4">protein-histidine N-methyltransferase</fullName>
        <ecNumber evidence="4">2.1.1.85</ecNumber>
    </recommendedName>
</protein>
<name>A0AAE1H3D2_9NEOP</name>
<dbReference type="EMBL" id="JAHWGI010000337">
    <property type="protein sequence ID" value="KAK3913779.1"/>
    <property type="molecule type" value="Genomic_DNA"/>
</dbReference>
<keyword evidence="7" id="KW-1185">Reference proteome</keyword>
<dbReference type="Proteomes" id="UP001219518">
    <property type="component" value="Unassembled WGS sequence"/>
</dbReference>
<dbReference type="EC" id="2.1.1.85" evidence="4"/>
<dbReference type="Gene3D" id="3.90.1420.10">
    <property type="entry name" value="Rubisco LSMT, substrate-binding domain"/>
    <property type="match status" value="1"/>
</dbReference>
<dbReference type="PROSITE" id="PS51565">
    <property type="entry name" value="SAM_MT85_SETD3"/>
    <property type="match status" value="1"/>
</dbReference>
<comment type="catalytic activity">
    <reaction evidence="4">
        <text>L-histidyl-[protein] + S-adenosyl-L-methionine = N(tele)-methyl-L-histidyl-[protein] + S-adenosyl-L-homocysteine + H(+)</text>
        <dbReference type="Rhea" id="RHEA:19369"/>
        <dbReference type="Rhea" id="RHEA-COMP:9745"/>
        <dbReference type="Rhea" id="RHEA-COMP:11600"/>
        <dbReference type="ChEBI" id="CHEBI:15378"/>
        <dbReference type="ChEBI" id="CHEBI:16367"/>
        <dbReference type="ChEBI" id="CHEBI:29979"/>
        <dbReference type="ChEBI" id="CHEBI:57856"/>
        <dbReference type="ChEBI" id="CHEBI:59789"/>
        <dbReference type="EC" id="2.1.1.85"/>
    </reaction>
</comment>
<dbReference type="GO" id="GO:0016279">
    <property type="term" value="F:protein-lysine N-methyltransferase activity"/>
    <property type="evidence" value="ECO:0007669"/>
    <property type="project" value="TreeGrafter"/>
</dbReference>
<organism evidence="6 7">
    <name type="scientific">Frankliniella fusca</name>
    <dbReference type="NCBI Taxonomy" id="407009"/>
    <lineage>
        <taxon>Eukaryota</taxon>
        <taxon>Metazoa</taxon>
        <taxon>Ecdysozoa</taxon>
        <taxon>Arthropoda</taxon>
        <taxon>Hexapoda</taxon>
        <taxon>Insecta</taxon>
        <taxon>Pterygota</taxon>
        <taxon>Neoptera</taxon>
        <taxon>Paraneoptera</taxon>
        <taxon>Thysanoptera</taxon>
        <taxon>Terebrantia</taxon>
        <taxon>Thripoidea</taxon>
        <taxon>Thripidae</taxon>
        <taxon>Frankliniella</taxon>
    </lineage>
</organism>
<evidence type="ECO:0000256" key="3">
    <source>
        <dbReference type="ARBA" id="ARBA00022691"/>
    </source>
</evidence>
<dbReference type="PANTHER" id="PTHR13271">
    <property type="entry name" value="UNCHARACTERIZED PUTATIVE METHYLTRANSFERASE"/>
    <property type="match status" value="1"/>
</dbReference>
<sequence>MTRQNAVVSADGGDLTQALIPLWDMCNHADGKLSTDFNVALDRSECVAWRAVPAGAQVFIFYGDRPNCDRLIHNGFVQPGAASDAVRVRLGVARADPLHAEKVALLQRLGLAAAGDWELRSGPRPVSDQLAAFVRVLCMDKGQLERWAASSDADLEPLLAEECPQLGADLSAKALAFLQVRVKLKLAAYPTSLEFDEALLSDDVQDRKLSQCARLAVQLRVEEKRLLQAALAHLEGGAA</sequence>
<keyword evidence="3 4" id="KW-0949">S-adenosyl-L-methionine</keyword>